<keyword evidence="5" id="KW-1003">Cell membrane</keyword>
<evidence type="ECO:0000256" key="1">
    <source>
        <dbReference type="ARBA" id="ARBA00004141"/>
    </source>
</evidence>
<dbReference type="RefSeq" id="WP_377981729.1">
    <property type="nucleotide sequence ID" value="NZ_JBBKXZ010000001.1"/>
</dbReference>
<keyword evidence="2 5" id="KW-0812">Transmembrane</keyword>
<accession>A0ABW6DDV3</accession>
<dbReference type="InterPro" id="IPR002781">
    <property type="entry name" value="TM_pro_TauE-like"/>
</dbReference>
<protein>
    <recommendedName>
        <fullName evidence="5">Probable membrane transporter protein</fullName>
    </recommendedName>
</protein>
<dbReference type="Pfam" id="PF01925">
    <property type="entry name" value="TauE"/>
    <property type="match status" value="1"/>
</dbReference>
<dbReference type="Proteomes" id="UP001598138">
    <property type="component" value="Unassembled WGS sequence"/>
</dbReference>
<evidence type="ECO:0000256" key="2">
    <source>
        <dbReference type="ARBA" id="ARBA00022692"/>
    </source>
</evidence>
<feature type="transmembrane region" description="Helical" evidence="5">
    <location>
        <begin position="6"/>
        <end position="35"/>
    </location>
</feature>
<evidence type="ECO:0000256" key="3">
    <source>
        <dbReference type="ARBA" id="ARBA00022989"/>
    </source>
</evidence>
<feature type="transmembrane region" description="Helical" evidence="5">
    <location>
        <begin position="47"/>
        <end position="65"/>
    </location>
</feature>
<evidence type="ECO:0000256" key="5">
    <source>
        <dbReference type="RuleBase" id="RU363041"/>
    </source>
</evidence>
<keyword evidence="4 5" id="KW-0472">Membrane</keyword>
<feature type="transmembrane region" description="Helical" evidence="5">
    <location>
        <begin position="195"/>
        <end position="214"/>
    </location>
</feature>
<evidence type="ECO:0000313" key="6">
    <source>
        <dbReference type="EMBL" id="MFD3393100.1"/>
    </source>
</evidence>
<reference evidence="6 7" key="1">
    <citation type="submission" date="2024-03" db="EMBL/GenBank/DDBJ databases">
        <title>Aquirufa genome sequencing.</title>
        <authorList>
            <person name="Pitt A."/>
            <person name="Hahn M.W."/>
        </authorList>
    </citation>
    <scope>NUCLEOTIDE SEQUENCE [LARGE SCALE GENOMIC DNA]</scope>
    <source>
        <strain evidence="6 7">OSTEICH-129V</strain>
    </source>
</reference>
<dbReference type="InterPro" id="IPR051598">
    <property type="entry name" value="TSUP/Inactive_protease-like"/>
</dbReference>
<keyword evidence="3 5" id="KW-1133">Transmembrane helix</keyword>
<organism evidence="6 7">
    <name type="scientific">Aquirufa avitistagni</name>
    <dbReference type="NCBI Taxonomy" id="3104728"/>
    <lineage>
        <taxon>Bacteria</taxon>
        <taxon>Pseudomonadati</taxon>
        <taxon>Bacteroidota</taxon>
        <taxon>Cytophagia</taxon>
        <taxon>Cytophagales</taxon>
        <taxon>Flectobacillaceae</taxon>
        <taxon>Aquirufa</taxon>
    </lineage>
</organism>
<sequence>MDFWLILVLLGTMAFLYASVGHGGASGYLAVLALFSVSPVVMKQSALLLNLGVSLMSFMAFYQQGFFKWRLFWPFALGSIPAAFIGAKIPLSESTYKQVLGACLLIAVFRMLTSLRESQSKPLPLWAGLTAGSFIGLLSGMIGIGGGIILSPVLLLFRWANVKEAAAVSALFIFVNSLSGLAGLKTWVPLDQSSLIYWLLVSLLGGFLGARWGARFASNTKVKWVLALVLIIASGKLWFV</sequence>
<proteinExistence type="inferred from homology"/>
<name>A0ABW6DDV3_9BACT</name>
<feature type="transmembrane region" description="Helical" evidence="5">
    <location>
        <begin position="71"/>
        <end position="87"/>
    </location>
</feature>
<feature type="transmembrane region" description="Helical" evidence="5">
    <location>
        <begin position="164"/>
        <end position="183"/>
    </location>
</feature>
<evidence type="ECO:0000256" key="4">
    <source>
        <dbReference type="ARBA" id="ARBA00023136"/>
    </source>
</evidence>
<evidence type="ECO:0000313" key="7">
    <source>
        <dbReference type="Proteomes" id="UP001598138"/>
    </source>
</evidence>
<feature type="transmembrane region" description="Helical" evidence="5">
    <location>
        <begin position="135"/>
        <end position="157"/>
    </location>
</feature>
<dbReference type="PANTHER" id="PTHR43701:SF5">
    <property type="entry name" value="MEMBRANE TRANSPORTER PROTEIN-RELATED"/>
    <property type="match status" value="1"/>
</dbReference>
<dbReference type="PANTHER" id="PTHR43701">
    <property type="entry name" value="MEMBRANE TRANSPORTER PROTEIN MJ0441-RELATED"/>
    <property type="match status" value="1"/>
</dbReference>
<gene>
    <name evidence="6" type="ORF">U0R10_00560</name>
</gene>
<keyword evidence="7" id="KW-1185">Reference proteome</keyword>
<comment type="caution">
    <text evidence="6">The sequence shown here is derived from an EMBL/GenBank/DDBJ whole genome shotgun (WGS) entry which is preliminary data.</text>
</comment>
<dbReference type="EMBL" id="JBBKXZ010000001">
    <property type="protein sequence ID" value="MFD3393100.1"/>
    <property type="molecule type" value="Genomic_DNA"/>
</dbReference>
<comment type="subcellular location">
    <subcellularLocation>
        <location evidence="5">Cell membrane</location>
        <topology evidence="5">Multi-pass membrane protein</topology>
    </subcellularLocation>
    <subcellularLocation>
        <location evidence="1">Membrane</location>
        <topology evidence="1">Multi-pass membrane protein</topology>
    </subcellularLocation>
</comment>
<comment type="similarity">
    <text evidence="5">Belongs to the 4-toluene sulfonate uptake permease (TSUP) (TC 2.A.102) family.</text>
</comment>